<proteinExistence type="predicted"/>
<keyword evidence="2" id="KW-1185">Reference proteome</keyword>
<dbReference type="RefSeq" id="XP_046068956.1">
    <property type="nucleotide sequence ID" value="XM_046216962.1"/>
</dbReference>
<feature type="non-terminal residue" evidence="1">
    <location>
        <position position="1"/>
    </location>
</feature>
<name>A0AAD4KIL3_9EURO</name>
<dbReference type="GeneID" id="70247249"/>
<organism evidence="1 2">
    <name type="scientific">Talaromyces proteolyticus</name>
    <dbReference type="NCBI Taxonomy" id="1131652"/>
    <lineage>
        <taxon>Eukaryota</taxon>
        <taxon>Fungi</taxon>
        <taxon>Dikarya</taxon>
        <taxon>Ascomycota</taxon>
        <taxon>Pezizomycotina</taxon>
        <taxon>Eurotiomycetes</taxon>
        <taxon>Eurotiomycetidae</taxon>
        <taxon>Eurotiales</taxon>
        <taxon>Trichocomaceae</taxon>
        <taxon>Talaromyces</taxon>
        <taxon>Talaromyces sect. Bacilispori</taxon>
    </lineage>
</organism>
<dbReference type="EMBL" id="JAJTJA010000010">
    <property type="protein sequence ID" value="KAH8693083.1"/>
    <property type="molecule type" value="Genomic_DNA"/>
</dbReference>
<dbReference type="AlphaFoldDB" id="A0AAD4KIL3"/>
<accession>A0AAD4KIL3</accession>
<comment type="caution">
    <text evidence="1">The sequence shown here is derived from an EMBL/GenBank/DDBJ whole genome shotgun (WGS) entry which is preliminary data.</text>
</comment>
<reference evidence="1" key="1">
    <citation type="submission" date="2021-12" db="EMBL/GenBank/DDBJ databases">
        <title>Convergent genome expansion in fungi linked to evolution of root-endophyte symbiosis.</title>
        <authorList>
            <consortium name="DOE Joint Genome Institute"/>
            <person name="Ke Y.-H."/>
            <person name="Bonito G."/>
            <person name="Liao H.-L."/>
            <person name="Looney B."/>
            <person name="Rojas-Flechas A."/>
            <person name="Nash J."/>
            <person name="Hameed K."/>
            <person name="Schadt C."/>
            <person name="Martin F."/>
            <person name="Crous P.W."/>
            <person name="Miettinen O."/>
            <person name="Magnuson J.K."/>
            <person name="Labbe J."/>
            <person name="Jacobson D."/>
            <person name="Doktycz M.J."/>
            <person name="Veneault-Fourrey C."/>
            <person name="Kuo A."/>
            <person name="Mondo S."/>
            <person name="Calhoun S."/>
            <person name="Riley R."/>
            <person name="Ohm R."/>
            <person name="LaButti K."/>
            <person name="Andreopoulos B."/>
            <person name="Pangilinan J."/>
            <person name="Nolan M."/>
            <person name="Tritt A."/>
            <person name="Clum A."/>
            <person name="Lipzen A."/>
            <person name="Daum C."/>
            <person name="Barry K."/>
            <person name="Grigoriev I.V."/>
            <person name="Vilgalys R."/>
        </authorList>
    </citation>
    <scope>NUCLEOTIDE SEQUENCE</scope>
    <source>
        <strain evidence="1">PMI_201</strain>
    </source>
</reference>
<gene>
    <name evidence="1" type="ORF">BGW36DRAFT_385826</name>
</gene>
<dbReference type="Proteomes" id="UP001201262">
    <property type="component" value="Unassembled WGS sequence"/>
</dbReference>
<sequence>MDRSAVIAAYRHLYRKGLQAIRYATPGRHVLRRSLRSAFEHGDVNDFNSKKIANTIRFLERAAESTGLEHRIVKNLLHVRFWEQPHMKRPLKNLDNRDARQMYLKMSARTPFNSTLMLLNESLGTCL</sequence>
<evidence type="ECO:0000313" key="2">
    <source>
        <dbReference type="Proteomes" id="UP001201262"/>
    </source>
</evidence>
<protein>
    <submittedName>
        <fullName evidence="1">Uncharacterized protein</fullName>
    </submittedName>
</protein>
<evidence type="ECO:0000313" key="1">
    <source>
        <dbReference type="EMBL" id="KAH8693083.1"/>
    </source>
</evidence>